<feature type="region of interest" description="Disordered" evidence="1">
    <location>
        <begin position="42"/>
        <end position="80"/>
    </location>
</feature>
<evidence type="ECO:0000259" key="4">
    <source>
        <dbReference type="Pfam" id="PF20774"/>
    </source>
</evidence>
<evidence type="ECO:0008006" key="7">
    <source>
        <dbReference type="Google" id="ProtNLM"/>
    </source>
</evidence>
<proteinExistence type="predicted"/>
<evidence type="ECO:0000256" key="2">
    <source>
        <dbReference type="SAM" id="SignalP"/>
    </source>
</evidence>
<protein>
    <recommendedName>
        <fullName evidence="7">Protease</fullName>
    </recommendedName>
</protein>
<dbReference type="AlphaFoldDB" id="A0A512I878"/>
<feature type="compositionally biased region" description="Basic and acidic residues" evidence="1">
    <location>
        <begin position="66"/>
        <end position="80"/>
    </location>
</feature>
<evidence type="ECO:0000313" key="5">
    <source>
        <dbReference type="EMBL" id="GEO93904.1"/>
    </source>
</evidence>
<reference evidence="5 6" key="1">
    <citation type="submission" date="2019-07" db="EMBL/GenBank/DDBJ databases">
        <title>Whole genome shotgun sequence of Kocuria turfanensis NBRC 107627.</title>
        <authorList>
            <person name="Hosoyama A."/>
            <person name="Uohara A."/>
            <person name="Ohji S."/>
            <person name="Ichikawa N."/>
        </authorList>
    </citation>
    <scope>NUCLEOTIDE SEQUENCE [LARGE SCALE GENOMIC DNA]</scope>
    <source>
        <strain evidence="5 6">NBRC 107627</strain>
    </source>
</reference>
<sequence>MQWHMNRGPPLTLDITRRGARCAAALAVTGAVVLAPVPATAAPAEGTPSAHLAGGAPGADGLAAAADDRPDRAAEARRERNQQAVELVVAEKAPVQDRGGSRSVQVAPGQWAQYGLQGSDQILSFLVEFGDQADPRFPDAPAGPVHNDIAAPDRAVDNSTYWTEDFDREHYLDMFFADEGESLKTLYGEMSSGRYTVDGDVSDWVTVPYSSASYGETESQADMTRFIQDTADAWYAAQLEAGKTAEEIDAYLSGFDRWDRYDHDGDGDFAEADGYIDHFQAIHAGEGEEAGADSSAIWSHRWAAGQAGRGTTGPEANPFGGVRIGDSELWIRDYTTEPENGGLGVFAHEYAHDLGLPDLYDTSGGENGTGFTTLMSSGSWLGHGDGTIGTTPNHMGAWEKLQLGWLDYEVATAGERSTHRIGPSFHATKAPQALIVALPEDAEGNGRYYIAENRQYLGYDATLRTGPYNFGWPQSAPDTVEHFPYQDGLSITYWNTAQRNNNTRQHPGSGLALPVDAHPQALTWSDGALVRNRIQGFDATFGKEPTDPISLHREVNGAVTTLEVPARAGVPVFDDTDPGAYYDPANPQGSVLVAGTGTRIEVVQSNSQGMMTVRVD</sequence>
<dbReference type="GO" id="GO:0006508">
    <property type="term" value="P:proteolysis"/>
    <property type="evidence" value="ECO:0007669"/>
    <property type="project" value="InterPro"/>
</dbReference>
<dbReference type="GO" id="GO:0008233">
    <property type="term" value="F:peptidase activity"/>
    <property type="evidence" value="ECO:0007669"/>
    <property type="project" value="InterPro"/>
</dbReference>
<dbReference type="EMBL" id="BJZS01000002">
    <property type="protein sequence ID" value="GEO93904.1"/>
    <property type="molecule type" value="Genomic_DNA"/>
</dbReference>
<accession>A0A512I878</accession>
<feature type="domain" description="Peptidase M6-like" evidence="3">
    <location>
        <begin position="113"/>
        <end position="405"/>
    </location>
</feature>
<feature type="domain" description="Immune inhibitor A-like metallopeptidase VEG" evidence="4">
    <location>
        <begin position="446"/>
        <end position="608"/>
    </location>
</feature>
<dbReference type="SUPFAM" id="SSF55486">
    <property type="entry name" value="Metalloproteases ('zincins'), catalytic domain"/>
    <property type="match status" value="1"/>
</dbReference>
<dbReference type="Proteomes" id="UP000321103">
    <property type="component" value="Unassembled WGS sequence"/>
</dbReference>
<dbReference type="PANTHER" id="PTHR41775:SF1">
    <property type="entry name" value="PEPTIDASE M6-LIKE DOMAIN-CONTAINING PROTEIN"/>
    <property type="match status" value="1"/>
</dbReference>
<organism evidence="5 6">
    <name type="scientific">Kocuria turfanensis</name>
    <dbReference type="NCBI Taxonomy" id="388357"/>
    <lineage>
        <taxon>Bacteria</taxon>
        <taxon>Bacillati</taxon>
        <taxon>Actinomycetota</taxon>
        <taxon>Actinomycetes</taxon>
        <taxon>Micrococcales</taxon>
        <taxon>Micrococcaceae</taxon>
        <taxon>Kocuria</taxon>
    </lineage>
</organism>
<dbReference type="Pfam" id="PF20774">
    <property type="entry name" value="InhA-like_VEG"/>
    <property type="match status" value="1"/>
</dbReference>
<feature type="compositionally biased region" description="Low complexity" evidence="1">
    <location>
        <begin position="42"/>
        <end position="65"/>
    </location>
</feature>
<dbReference type="PANTHER" id="PTHR41775">
    <property type="entry name" value="SECRETED PROTEIN-RELATED"/>
    <property type="match status" value="1"/>
</dbReference>
<gene>
    <name evidence="5" type="ORF">KTU01_00270</name>
</gene>
<feature type="signal peptide" evidence="2">
    <location>
        <begin position="1"/>
        <end position="41"/>
    </location>
</feature>
<keyword evidence="6" id="KW-1185">Reference proteome</keyword>
<dbReference type="InterPro" id="IPR008757">
    <property type="entry name" value="Peptidase_M6-like_domain"/>
</dbReference>
<evidence type="ECO:0000256" key="1">
    <source>
        <dbReference type="SAM" id="MobiDB-lite"/>
    </source>
</evidence>
<dbReference type="Pfam" id="PF05547">
    <property type="entry name" value="Peptidase_M6"/>
    <property type="match status" value="1"/>
</dbReference>
<dbReference type="NCBIfam" id="TIGR03296">
    <property type="entry name" value="M6dom_TIGR03296"/>
    <property type="match status" value="1"/>
</dbReference>
<evidence type="ECO:0000313" key="6">
    <source>
        <dbReference type="Proteomes" id="UP000321103"/>
    </source>
</evidence>
<dbReference type="InterPro" id="IPR048665">
    <property type="entry name" value="InhA-like_VEG"/>
</dbReference>
<dbReference type="STRING" id="388357.GCA_001580365_01064"/>
<name>A0A512I878_9MICC</name>
<feature type="chain" id="PRO_5022184301" description="Protease" evidence="2">
    <location>
        <begin position="42"/>
        <end position="616"/>
    </location>
</feature>
<evidence type="ECO:0000259" key="3">
    <source>
        <dbReference type="Pfam" id="PF05547"/>
    </source>
</evidence>
<comment type="caution">
    <text evidence="5">The sequence shown here is derived from an EMBL/GenBank/DDBJ whole genome shotgun (WGS) entry which is preliminary data.</text>
</comment>
<keyword evidence="2" id="KW-0732">Signal</keyword>